<dbReference type="GO" id="GO:0030198">
    <property type="term" value="P:extracellular matrix organization"/>
    <property type="evidence" value="ECO:0007669"/>
    <property type="project" value="TreeGrafter"/>
</dbReference>
<name>A0A6S7KJW0_PARCT</name>
<evidence type="ECO:0000256" key="3">
    <source>
        <dbReference type="ARBA" id="ARBA00022729"/>
    </source>
</evidence>
<dbReference type="EMBL" id="CACRXK020038620">
    <property type="protein sequence ID" value="CAB4045297.1"/>
    <property type="molecule type" value="Genomic_DNA"/>
</dbReference>
<keyword evidence="2" id="KW-0964">Secreted</keyword>
<dbReference type="GO" id="GO:0004222">
    <property type="term" value="F:metalloendopeptidase activity"/>
    <property type="evidence" value="ECO:0007669"/>
    <property type="project" value="TreeGrafter"/>
</dbReference>
<dbReference type="GO" id="GO:0031012">
    <property type="term" value="C:extracellular matrix"/>
    <property type="evidence" value="ECO:0007669"/>
    <property type="project" value="TreeGrafter"/>
</dbReference>
<proteinExistence type="predicted"/>
<keyword evidence="3" id="KW-0732">Signal</keyword>
<evidence type="ECO:0000313" key="6">
    <source>
        <dbReference type="Proteomes" id="UP001152795"/>
    </source>
</evidence>
<protein>
    <submittedName>
        <fullName evidence="5">A disintegrin and metallo ase with thrombospondin motifs 6-like isoform X1</fullName>
    </submittedName>
</protein>
<feature type="non-terminal residue" evidence="5">
    <location>
        <position position="161"/>
    </location>
</feature>
<dbReference type="Proteomes" id="UP001152795">
    <property type="component" value="Unassembled WGS sequence"/>
</dbReference>
<keyword evidence="4" id="KW-0677">Repeat</keyword>
<evidence type="ECO:0000256" key="2">
    <source>
        <dbReference type="ARBA" id="ARBA00022525"/>
    </source>
</evidence>
<comment type="caution">
    <text evidence="5">The sequence shown here is derived from an EMBL/GenBank/DDBJ whole genome shotgun (WGS) entry which is preliminary data.</text>
</comment>
<dbReference type="PANTHER" id="PTHR13723:SF281">
    <property type="entry name" value="PAPILIN"/>
    <property type="match status" value="1"/>
</dbReference>
<sequence length="161" mass="18007">CSTDCGKGLQQRVVICMKSTNGNYRETFDADCSLDDKPAVRKDCNSNCVPSWFATPWTQCSVTCGHGVETRYVSCLNGEGKRVGGCKAWERPLLRRACYPKACPGIVPTKTNVPSTCTDNPPRSFKRYCHIIKRINYCRIPSYRRRCCATCTPKNTVVGHL</sequence>
<dbReference type="InterPro" id="IPR050439">
    <property type="entry name" value="ADAMTS_ADAMTS-like"/>
</dbReference>
<dbReference type="InterPro" id="IPR000884">
    <property type="entry name" value="TSP1_rpt"/>
</dbReference>
<organism evidence="5 6">
    <name type="scientific">Paramuricea clavata</name>
    <name type="common">Red gorgonian</name>
    <name type="synonym">Violescent sea-whip</name>
    <dbReference type="NCBI Taxonomy" id="317549"/>
    <lineage>
        <taxon>Eukaryota</taxon>
        <taxon>Metazoa</taxon>
        <taxon>Cnidaria</taxon>
        <taxon>Anthozoa</taxon>
        <taxon>Octocorallia</taxon>
        <taxon>Malacalcyonacea</taxon>
        <taxon>Plexauridae</taxon>
        <taxon>Paramuricea</taxon>
    </lineage>
</organism>
<reference evidence="5" key="1">
    <citation type="submission" date="2020-04" db="EMBL/GenBank/DDBJ databases">
        <authorList>
            <person name="Alioto T."/>
            <person name="Alioto T."/>
            <person name="Gomez Garrido J."/>
        </authorList>
    </citation>
    <scope>NUCLEOTIDE SEQUENCE</scope>
    <source>
        <strain evidence="5">A484AB</strain>
    </source>
</reference>
<dbReference type="OrthoDB" id="10062690at2759"/>
<evidence type="ECO:0000256" key="4">
    <source>
        <dbReference type="ARBA" id="ARBA00022737"/>
    </source>
</evidence>
<evidence type="ECO:0000256" key="1">
    <source>
        <dbReference type="ARBA" id="ARBA00004613"/>
    </source>
</evidence>
<dbReference type="PROSITE" id="PS50092">
    <property type="entry name" value="TSP1"/>
    <property type="match status" value="1"/>
</dbReference>
<dbReference type="AlphaFoldDB" id="A0A6S7KJW0"/>
<dbReference type="Pfam" id="PF19030">
    <property type="entry name" value="TSP1_ADAMTS"/>
    <property type="match status" value="2"/>
</dbReference>
<dbReference type="PROSITE" id="PS50900">
    <property type="entry name" value="PLAC"/>
    <property type="match status" value="1"/>
</dbReference>
<dbReference type="GO" id="GO:0005576">
    <property type="term" value="C:extracellular region"/>
    <property type="evidence" value="ECO:0007669"/>
    <property type="project" value="UniProtKB-SubCell"/>
</dbReference>
<dbReference type="InterPro" id="IPR036383">
    <property type="entry name" value="TSP1_rpt_sf"/>
</dbReference>
<dbReference type="SMART" id="SM00209">
    <property type="entry name" value="TSP1"/>
    <property type="match status" value="1"/>
</dbReference>
<dbReference type="InterPro" id="IPR010909">
    <property type="entry name" value="PLAC"/>
</dbReference>
<dbReference type="SUPFAM" id="SSF82895">
    <property type="entry name" value="TSP-1 type 1 repeat"/>
    <property type="match status" value="1"/>
</dbReference>
<dbReference type="PANTHER" id="PTHR13723">
    <property type="entry name" value="ADAMTS A DISINTEGRIN AND METALLOPROTEASE WITH THROMBOSPONDIN MOTIFS PROTEASE"/>
    <property type="match status" value="1"/>
</dbReference>
<dbReference type="Pfam" id="PF08686">
    <property type="entry name" value="PLAC"/>
    <property type="match status" value="1"/>
</dbReference>
<dbReference type="GO" id="GO:0006508">
    <property type="term" value="P:proteolysis"/>
    <property type="evidence" value="ECO:0007669"/>
    <property type="project" value="TreeGrafter"/>
</dbReference>
<keyword evidence="6" id="KW-1185">Reference proteome</keyword>
<accession>A0A6S7KJW0</accession>
<comment type="subcellular location">
    <subcellularLocation>
        <location evidence="1">Secreted</location>
    </subcellularLocation>
</comment>
<evidence type="ECO:0000313" key="5">
    <source>
        <dbReference type="EMBL" id="CAB4045297.1"/>
    </source>
</evidence>
<gene>
    <name evidence="5" type="ORF">PACLA_8A088955</name>
</gene>
<dbReference type="Gene3D" id="2.20.100.10">
    <property type="entry name" value="Thrombospondin type-1 (TSP1) repeat"/>
    <property type="match status" value="1"/>
</dbReference>